<comment type="caution">
    <text evidence="1">The sequence shown here is derived from an EMBL/GenBank/DDBJ whole genome shotgun (WGS) entry which is preliminary data.</text>
</comment>
<proteinExistence type="predicted"/>
<reference evidence="1 2" key="1">
    <citation type="submission" date="2022-06" db="EMBL/GenBank/DDBJ databases">
        <title>Halogeometricum sp. a new haloarchaeum isolate from saline soil.</title>
        <authorList>
            <person name="Strakova D."/>
            <person name="Galisteo C."/>
            <person name="Sanchez-Porro C."/>
            <person name="Ventosa A."/>
        </authorList>
    </citation>
    <scope>NUCLEOTIDE SEQUENCE [LARGE SCALE GENOMIC DNA]</scope>
    <source>
        <strain evidence="2">S3BR25-2</strain>
    </source>
</reference>
<organism evidence="1 2">
    <name type="scientific">Halogeometricum luteum</name>
    <dbReference type="NCBI Taxonomy" id="2950537"/>
    <lineage>
        <taxon>Archaea</taxon>
        <taxon>Methanobacteriati</taxon>
        <taxon>Methanobacteriota</taxon>
        <taxon>Stenosarchaea group</taxon>
        <taxon>Halobacteria</taxon>
        <taxon>Halobacteriales</taxon>
        <taxon>Haloferacaceae</taxon>
        <taxon>Halogeometricum</taxon>
    </lineage>
</organism>
<dbReference type="EMBL" id="JAMQOQ010000006">
    <property type="protein sequence ID" value="MDS0296510.1"/>
    <property type="molecule type" value="Genomic_DNA"/>
</dbReference>
<dbReference type="Proteomes" id="UP001254813">
    <property type="component" value="Unassembled WGS sequence"/>
</dbReference>
<gene>
    <name evidence="1" type="ORF">NDI79_20260</name>
</gene>
<dbReference type="RefSeq" id="WP_310930519.1">
    <property type="nucleotide sequence ID" value="NZ_JAMQOQ010000006.1"/>
</dbReference>
<evidence type="ECO:0000313" key="1">
    <source>
        <dbReference type="EMBL" id="MDS0296510.1"/>
    </source>
</evidence>
<evidence type="ECO:0000313" key="2">
    <source>
        <dbReference type="Proteomes" id="UP001254813"/>
    </source>
</evidence>
<name>A0ABU2G6V4_9EURY</name>
<accession>A0ABU2G6V4</accession>
<protein>
    <submittedName>
        <fullName evidence="1">Uncharacterized protein</fullName>
    </submittedName>
</protein>
<sequence>MMEIKFPDNDHGGFAELESGGHIDTTFRIINDNGIRIDLLAQMHHGRLRLGINLNPKEAQRVGEYLTAQATLAQEDQ</sequence>
<keyword evidence="2" id="KW-1185">Reference proteome</keyword>